<name>D2DJV2_SCHMD</name>
<accession>D2DJV2</accession>
<feature type="non-terminal residue" evidence="2">
    <location>
        <position position="168"/>
    </location>
</feature>
<dbReference type="Pfam" id="PF02984">
    <property type="entry name" value="Cyclin_C"/>
    <property type="match status" value="1"/>
</dbReference>
<sequence length="168" mass="18973">ANGSERDKLQCPSLESLIQLSKCGGSVQDLERMMEIILTKLNNNLQIVTAHNFLSFFWKVRGNEKQSSWIKLETLLEISQTSLKICCQRPSVIALACLIVIQEDRNTTFVKAMAIACKIDIKTVMATAELIYHLYEARYSRQPCSRNSLIWAISKRTLTNIYGASPTS</sequence>
<evidence type="ECO:0000313" key="2">
    <source>
        <dbReference type="EMBL" id="ACT98289.1"/>
    </source>
</evidence>
<dbReference type="InterPro" id="IPR004367">
    <property type="entry name" value="Cyclin_C-dom"/>
</dbReference>
<proteinExistence type="evidence at transcript level"/>
<feature type="domain" description="Cyclin C-terminal" evidence="1">
    <location>
        <begin position="48"/>
        <end position="138"/>
    </location>
</feature>
<dbReference type="EMBL" id="FJ588623">
    <property type="protein sequence ID" value="ACT98289.1"/>
    <property type="molecule type" value="mRNA"/>
</dbReference>
<evidence type="ECO:0000259" key="1">
    <source>
        <dbReference type="Pfam" id="PF02984"/>
    </source>
</evidence>
<protein>
    <submittedName>
        <fullName evidence="2">CyclinG-like protein</fullName>
    </submittedName>
</protein>
<dbReference type="AlphaFoldDB" id="D2DJV2"/>
<dbReference type="Gene3D" id="1.10.472.10">
    <property type="entry name" value="Cyclin-like"/>
    <property type="match status" value="2"/>
</dbReference>
<reference evidence="2" key="1">
    <citation type="submission" date="2008-12" db="EMBL/GenBank/DDBJ databases">
        <title>Smed-cdc73 regulates self-renewal in planarian stem cells.</title>
        <authorList>
            <person name="Kang H."/>
            <person name="Sanchez Alvarado A."/>
        </authorList>
    </citation>
    <scope>NUCLEOTIDE SEQUENCE</scope>
</reference>
<feature type="non-terminal residue" evidence="2">
    <location>
        <position position="1"/>
    </location>
</feature>
<organism evidence="2">
    <name type="scientific">Schmidtea mediterranea</name>
    <name type="common">Freshwater planarian flatworm</name>
    <dbReference type="NCBI Taxonomy" id="79327"/>
    <lineage>
        <taxon>Eukaryota</taxon>
        <taxon>Metazoa</taxon>
        <taxon>Spiralia</taxon>
        <taxon>Lophotrochozoa</taxon>
        <taxon>Platyhelminthes</taxon>
        <taxon>Rhabditophora</taxon>
        <taxon>Seriata</taxon>
        <taxon>Tricladida</taxon>
        <taxon>Continenticola</taxon>
        <taxon>Geoplanoidea</taxon>
        <taxon>Dugesiidae</taxon>
        <taxon>Schmidtea</taxon>
    </lineage>
</organism>